<dbReference type="InterPro" id="IPR007221">
    <property type="entry name" value="MreC"/>
</dbReference>
<evidence type="ECO:0000256" key="3">
    <source>
        <dbReference type="ARBA" id="ARBA00022960"/>
    </source>
</evidence>
<dbReference type="PANTHER" id="PTHR34138:SF1">
    <property type="entry name" value="CELL SHAPE-DETERMINING PROTEIN MREC"/>
    <property type="match status" value="1"/>
</dbReference>
<dbReference type="InterPro" id="IPR042177">
    <property type="entry name" value="Cell/Rod_1"/>
</dbReference>
<dbReference type="Proteomes" id="UP000176689">
    <property type="component" value="Unassembled WGS sequence"/>
</dbReference>
<evidence type="ECO:0000256" key="5">
    <source>
        <dbReference type="SAM" id="Coils"/>
    </source>
</evidence>
<evidence type="ECO:0000256" key="2">
    <source>
        <dbReference type="ARBA" id="ARBA00013855"/>
    </source>
</evidence>
<evidence type="ECO:0000313" key="8">
    <source>
        <dbReference type="Proteomes" id="UP000176689"/>
    </source>
</evidence>
<gene>
    <name evidence="7" type="ORF">A3F27_02460</name>
</gene>
<evidence type="ECO:0000259" key="6">
    <source>
        <dbReference type="Pfam" id="PF04085"/>
    </source>
</evidence>
<dbReference type="PANTHER" id="PTHR34138">
    <property type="entry name" value="CELL SHAPE-DETERMINING PROTEIN MREC"/>
    <property type="match status" value="1"/>
</dbReference>
<comment type="similarity">
    <text evidence="1">Belongs to the MreC family.</text>
</comment>
<feature type="coiled-coil region" evidence="5">
    <location>
        <begin position="62"/>
        <end position="106"/>
    </location>
</feature>
<dbReference type="AlphaFoldDB" id="A0A1F6EC51"/>
<comment type="caution">
    <text evidence="7">The sequence shown here is derived from an EMBL/GenBank/DDBJ whole genome shotgun (WGS) entry which is preliminary data.</text>
</comment>
<dbReference type="Gene3D" id="2.40.10.340">
    <property type="entry name" value="Rod shape-determining protein MreC, domain 1"/>
    <property type="match status" value="1"/>
</dbReference>
<dbReference type="Pfam" id="PF04085">
    <property type="entry name" value="MreC"/>
    <property type="match status" value="1"/>
</dbReference>
<accession>A0A1F6EC51</accession>
<dbReference type="InterPro" id="IPR042175">
    <property type="entry name" value="Cell/Rod_MreC_2"/>
</dbReference>
<dbReference type="InterPro" id="IPR055342">
    <property type="entry name" value="MreC_beta-barrel_core"/>
</dbReference>
<proteinExistence type="inferred from homology"/>
<protein>
    <recommendedName>
        <fullName evidence="2">Cell shape-determining protein MreC</fullName>
    </recommendedName>
    <alternativeName>
        <fullName evidence="4">Cell shape protein MreC</fullName>
    </alternativeName>
</protein>
<reference evidence="7 8" key="1">
    <citation type="journal article" date="2016" name="Nat. Commun.">
        <title>Thousands of microbial genomes shed light on interconnected biogeochemical processes in an aquifer system.</title>
        <authorList>
            <person name="Anantharaman K."/>
            <person name="Brown C.T."/>
            <person name="Hug L.A."/>
            <person name="Sharon I."/>
            <person name="Castelle C.J."/>
            <person name="Probst A.J."/>
            <person name="Thomas B.C."/>
            <person name="Singh A."/>
            <person name="Wilkins M.J."/>
            <person name="Karaoz U."/>
            <person name="Brodie E.L."/>
            <person name="Williams K.H."/>
            <person name="Hubbard S.S."/>
            <person name="Banfield J.F."/>
        </authorList>
    </citation>
    <scope>NUCLEOTIDE SEQUENCE [LARGE SCALE GENOMIC DNA]</scope>
</reference>
<keyword evidence="3" id="KW-0133">Cell shape</keyword>
<keyword evidence="5" id="KW-0175">Coiled coil</keyword>
<dbReference type="GO" id="GO:0008360">
    <property type="term" value="P:regulation of cell shape"/>
    <property type="evidence" value="ECO:0007669"/>
    <property type="project" value="UniProtKB-KW"/>
</dbReference>
<feature type="domain" description="Rod shape-determining protein MreC beta-barrel core" evidence="6">
    <location>
        <begin position="121"/>
        <end position="252"/>
    </location>
</feature>
<dbReference type="EMBL" id="MFLP01000011">
    <property type="protein sequence ID" value="OGG71160.1"/>
    <property type="molecule type" value="Genomic_DNA"/>
</dbReference>
<organism evidence="7 8">
    <name type="scientific">Candidatus Kaiserbacteria bacterium RIFCSPHIGHO2_12_FULL_53_13</name>
    <dbReference type="NCBI Taxonomy" id="1798502"/>
    <lineage>
        <taxon>Bacteria</taxon>
        <taxon>Candidatus Kaiseribacteriota</taxon>
    </lineage>
</organism>
<dbReference type="GO" id="GO:0005886">
    <property type="term" value="C:plasma membrane"/>
    <property type="evidence" value="ECO:0007669"/>
    <property type="project" value="TreeGrafter"/>
</dbReference>
<evidence type="ECO:0000313" key="7">
    <source>
        <dbReference type="EMBL" id="OGG71160.1"/>
    </source>
</evidence>
<name>A0A1F6EC51_9BACT</name>
<sequence>MGPGRERKRLIAASALVIVLFVFDIFSGGQVRAQARDSVSSVWKLGVSAGKAVRGSGFFSSRAALEKENAALKDQLARSQVRAAAYQALKDENAALRGMLRISENELGITAPVVSSFRASPYGTFLVGAGSSDAVTPGSLVLTEENFVIGRVADVSPHSALVNELFAPNVSTDALIRGAGVSVDGQGGGNARANVPREVQVEIGDPVTSPVLKGRTIGVVGAVEEDPASAYKRVYIRLPVNLAALQFVYLLKQ</sequence>
<evidence type="ECO:0000256" key="1">
    <source>
        <dbReference type="ARBA" id="ARBA00009369"/>
    </source>
</evidence>
<dbReference type="Gene3D" id="2.40.10.350">
    <property type="entry name" value="Rod shape-determining protein MreC, domain 2"/>
    <property type="match status" value="1"/>
</dbReference>
<evidence type="ECO:0000256" key="4">
    <source>
        <dbReference type="ARBA" id="ARBA00032089"/>
    </source>
</evidence>